<organism evidence="8 9">
    <name type="scientific">Candidatus Macondimonas diazotrophica</name>
    <dbReference type="NCBI Taxonomy" id="2305248"/>
    <lineage>
        <taxon>Bacteria</taxon>
        <taxon>Pseudomonadati</taxon>
        <taxon>Pseudomonadota</taxon>
        <taxon>Gammaproteobacteria</taxon>
        <taxon>Chromatiales</taxon>
        <taxon>Ectothiorhodospiraceae</taxon>
        <taxon>Candidatus Macondimonas</taxon>
    </lineage>
</organism>
<dbReference type="InterPro" id="IPR014017">
    <property type="entry name" value="DNA_helicase_UvrD-like_C"/>
</dbReference>
<evidence type="ECO:0000313" key="8">
    <source>
        <dbReference type="EMBL" id="TFZ82999.1"/>
    </source>
</evidence>
<dbReference type="Gene3D" id="3.40.50.300">
    <property type="entry name" value="P-loop containing nucleotide triphosphate hydrolases"/>
    <property type="match status" value="2"/>
</dbReference>
<dbReference type="Pfam" id="PF08378">
    <property type="entry name" value="NERD"/>
    <property type="match status" value="1"/>
</dbReference>
<dbReference type="EMBL" id="SRIO01000005">
    <property type="protein sequence ID" value="TFZ82999.1"/>
    <property type="molecule type" value="Genomic_DNA"/>
</dbReference>
<feature type="domain" description="NERD" evidence="6">
    <location>
        <begin position="16"/>
        <end position="112"/>
    </location>
</feature>
<reference evidence="8 9" key="1">
    <citation type="journal article" date="2019" name="ISME J.">
        <title>Candidatus Macondimonas diazotrophica, a novel gammaproteobacterial genus dominating crude-oil-contaminated coastal sediments.</title>
        <authorList>
            <person name="Karthikeyan S."/>
            <person name="Konstantinidis K."/>
        </authorList>
    </citation>
    <scope>NUCLEOTIDE SEQUENCE [LARGE SCALE GENOMIC DNA]</scope>
    <source>
        <strain evidence="8 9">KTK01</strain>
    </source>
</reference>
<dbReference type="GO" id="GO:0016787">
    <property type="term" value="F:hydrolase activity"/>
    <property type="evidence" value="ECO:0007669"/>
    <property type="project" value="UniProtKB-KW"/>
</dbReference>
<dbReference type="Pfam" id="PF13361">
    <property type="entry name" value="UvrD_C"/>
    <property type="match status" value="1"/>
</dbReference>
<gene>
    <name evidence="8" type="ORF">E4680_04975</name>
</gene>
<dbReference type="PANTHER" id="PTHR11070:SF2">
    <property type="entry name" value="ATP-DEPENDENT DNA HELICASE SRS2"/>
    <property type="match status" value="1"/>
</dbReference>
<evidence type="ECO:0000259" key="7">
    <source>
        <dbReference type="Pfam" id="PF13361"/>
    </source>
</evidence>
<accession>A0A4Z0FAV4</accession>
<keyword evidence="1" id="KW-0547">Nucleotide-binding</keyword>
<dbReference type="GO" id="GO:0003677">
    <property type="term" value="F:DNA binding"/>
    <property type="evidence" value="ECO:0007669"/>
    <property type="project" value="InterPro"/>
</dbReference>
<dbReference type="RefSeq" id="WP_135281299.1">
    <property type="nucleotide sequence ID" value="NZ_SRIO01000005.1"/>
</dbReference>
<evidence type="ECO:0000259" key="6">
    <source>
        <dbReference type="Pfam" id="PF08378"/>
    </source>
</evidence>
<dbReference type="GO" id="GO:0043138">
    <property type="term" value="F:3'-5' DNA helicase activity"/>
    <property type="evidence" value="ECO:0007669"/>
    <property type="project" value="TreeGrafter"/>
</dbReference>
<dbReference type="PANTHER" id="PTHR11070">
    <property type="entry name" value="UVRD / RECB / PCRA DNA HELICASE FAMILY MEMBER"/>
    <property type="match status" value="1"/>
</dbReference>
<evidence type="ECO:0000256" key="2">
    <source>
        <dbReference type="ARBA" id="ARBA00022801"/>
    </source>
</evidence>
<sequence length="609" mass="68325">MASLIPSLNSCVGRMQAGERRVAERLQSHLEDDYLCWYEIPVGKRARYTDFIVLHPGRGLLLLEVKDWKLDTIRALDRATVTLLTGSGLKIVPNPIEQVRQCAYRLLKVLDRDPQLIQPDGARRGKLAFPYGYGVVLSRMTRRQFEAHGLDQVMPAHQVLCADEMTESVEAEAFQKRLWDMFNAPFPVQMTLPQIDRVRWHLFPEVRVAGLQDGLFDASSSEAASPPEIPDVIRLMDLQQEQLARSLGAGHRVIHGVAGSGKTMILGYRCLHLARQLRKPILVTCFNIVLATHLRRIMQSEGVEDQVHVYHFHDWCGEQLRRYHVTSPIGPGDYIDALVRAVIAAVDKGQIPRAQYGAVMIDEGQDFDADWLRLIVQMLDPDDGSLLLLYDDAQSIYRPKGTLDFALSSVGIQARGRTSILRINYRNTREILDFSYRFARHYLTPGETDEDHVPLVAPEAAGRHGPPVCFKHCGSLEEEIAFAAETLSKARKDGLGWRDVAIACRARWLIDKMAAGLGRRGIPVQTLADRCGKKAFDPTADSVKIMTMHSIKGLEFPMVVIPDVGTITLDADNMASEAKLLYVAMTRAIYTLVLTTHTESEFGRRLSVI</sequence>
<evidence type="ECO:0000256" key="1">
    <source>
        <dbReference type="ARBA" id="ARBA00022741"/>
    </source>
</evidence>
<name>A0A4Z0FAV4_9GAMM</name>
<dbReference type="AlphaFoldDB" id="A0A4Z0FAV4"/>
<dbReference type="OrthoDB" id="7066673at2"/>
<evidence type="ECO:0000256" key="5">
    <source>
        <dbReference type="ARBA" id="ARBA00034923"/>
    </source>
</evidence>
<evidence type="ECO:0000256" key="3">
    <source>
        <dbReference type="ARBA" id="ARBA00022806"/>
    </source>
</evidence>
<dbReference type="GO" id="GO:0005524">
    <property type="term" value="F:ATP binding"/>
    <property type="evidence" value="ECO:0007669"/>
    <property type="project" value="UniProtKB-KW"/>
</dbReference>
<dbReference type="InterPro" id="IPR027417">
    <property type="entry name" value="P-loop_NTPase"/>
</dbReference>
<keyword evidence="3 8" id="KW-0347">Helicase</keyword>
<keyword evidence="9" id="KW-1185">Reference proteome</keyword>
<dbReference type="InterPro" id="IPR000212">
    <property type="entry name" value="DNA_helicase_UvrD/REP"/>
</dbReference>
<proteinExistence type="predicted"/>
<keyword evidence="2" id="KW-0378">Hydrolase</keyword>
<keyword evidence="4" id="KW-0067">ATP-binding</keyword>
<evidence type="ECO:0000256" key="4">
    <source>
        <dbReference type="ARBA" id="ARBA00022840"/>
    </source>
</evidence>
<dbReference type="GO" id="GO:0000725">
    <property type="term" value="P:recombinational repair"/>
    <property type="evidence" value="ECO:0007669"/>
    <property type="project" value="TreeGrafter"/>
</dbReference>
<evidence type="ECO:0000313" key="9">
    <source>
        <dbReference type="Proteomes" id="UP000297890"/>
    </source>
</evidence>
<protein>
    <recommendedName>
        <fullName evidence="5">DNA 3'-5' helicase II</fullName>
    </recommendedName>
</protein>
<dbReference type="Proteomes" id="UP000297890">
    <property type="component" value="Unassembled WGS sequence"/>
</dbReference>
<comment type="caution">
    <text evidence="8">The sequence shown here is derived from an EMBL/GenBank/DDBJ whole genome shotgun (WGS) entry which is preliminary data.</text>
</comment>
<feature type="domain" description="UvrD-like helicase C-terminal" evidence="7">
    <location>
        <begin position="540"/>
        <end position="598"/>
    </location>
</feature>
<dbReference type="SUPFAM" id="SSF52540">
    <property type="entry name" value="P-loop containing nucleoside triphosphate hydrolases"/>
    <property type="match status" value="1"/>
</dbReference>
<dbReference type="Pfam" id="PF13245">
    <property type="entry name" value="AAA_19"/>
    <property type="match status" value="1"/>
</dbReference>
<dbReference type="InterPro" id="IPR011528">
    <property type="entry name" value="NERD"/>
</dbReference>